<feature type="chain" id="PRO_5037140308" evidence="1">
    <location>
        <begin position="24"/>
        <end position="167"/>
    </location>
</feature>
<dbReference type="EMBL" id="JADFFL010000001">
    <property type="protein sequence ID" value="MBE9660850.1"/>
    <property type="molecule type" value="Genomic_DNA"/>
</dbReference>
<evidence type="ECO:0000313" key="3">
    <source>
        <dbReference type="Proteomes" id="UP000622475"/>
    </source>
</evidence>
<accession>A0A929KUT4</accession>
<proteinExistence type="predicted"/>
<dbReference type="AlphaFoldDB" id="A0A929KUT4"/>
<gene>
    <name evidence="2" type="ORF">IRJ16_03060</name>
</gene>
<comment type="caution">
    <text evidence="2">The sequence shown here is derived from an EMBL/GenBank/DDBJ whole genome shotgun (WGS) entry which is preliminary data.</text>
</comment>
<organism evidence="2 3">
    <name type="scientific">Mucilaginibacter myungsuensis</name>
    <dbReference type="NCBI Taxonomy" id="649104"/>
    <lineage>
        <taxon>Bacteria</taxon>
        <taxon>Pseudomonadati</taxon>
        <taxon>Bacteroidota</taxon>
        <taxon>Sphingobacteriia</taxon>
        <taxon>Sphingobacteriales</taxon>
        <taxon>Sphingobacteriaceae</taxon>
        <taxon>Mucilaginibacter</taxon>
    </lineage>
</organism>
<name>A0A929KUT4_9SPHI</name>
<feature type="signal peptide" evidence="1">
    <location>
        <begin position="1"/>
        <end position="23"/>
    </location>
</feature>
<protein>
    <submittedName>
        <fullName evidence="2">Uncharacterized protein</fullName>
    </submittedName>
</protein>
<dbReference type="RefSeq" id="WP_194110039.1">
    <property type="nucleotide sequence ID" value="NZ_JADFFL010000001.1"/>
</dbReference>
<reference evidence="2" key="1">
    <citation type="submission" date="2020-10" db="EMBL/GenBank/DDBJ databases">
        <title>Mucilaginibacter mali sp. nov., isolated from rhizosphere soil of apple orchard.</title>
        <authorList>
            <person name="Lee J.-S."/>
            <person name="Kim H.S."/>
            <person name="Kim J.-S."/>
        </authorList>
    </citation>
    <scope>NUCLEOTIDE SEQUENCE</scope>
    <source>
        <strain evidence="2">KCTC 22746</strain>
    </source>
</reference>
<evidence type="ECO:0000256" key="1">
    <source>
        <dbReference type="SAM" id="SignalP"/>
    </source>
</evidence>
<sequence>MRRLILIATIAAVAVACSSPENKAEQTDTLAADSAKTEHTQLTHPNDTAALTSMCFVRTEGTKHQDSTTVNLVVKGEKVTGEMMWLPHEKDARKGLLSGSLSGDSIKVVWTFMQEGMTDTMALHFKMAGDKLWQRPLKLNTKTGRQQTDAVANYSVEYVPFAGAQAK</sequence>
<evidence type="ECO:0000313" key="2">
    <source>
        <dbReference type="EMBL" id="MBE9660850.1"/>
    </source>
</evidence>
<dbReference type="Proteomes" id="UP000622475">
    <property type="component" value="Unassembled WGS sequence"/>
</dbReference>
<dbReference type="PROSITE" id="PS51257">
    <property type="entry name" value="PROKAR_LIPOPROTEIN"/>
    <property type="match status" value="1"/>
</dbReference>
<keyword evidence="3" id="KW-1185">Reference proteome</keyword>
<keyword evidence="1" id="KW-0732">Signal</keyword>